<protein>
    <submittedName>
        <fullName evidence="3">Uncharacterized protein</fullName>
    </submittedName>
</protein>
<organism evidence="3 4">
    <name type="scientific">Coprinopsis marcescibilis</name>
    <name type="common">Agaric fungus</name>
    <name type="synonym">Psathyrella marcescibilis</name>
    <dbReference type="NCBI Taxonomy" id="230819"/>
    <lineage>
        <taxon>Eukaryota</taxon>
        <taxon>Fungi</taxon>
        <taxon>Dikarya</taxon>
        <taxon>Basidiomycota</taxon>
        <taxon>Agaricomycotina</taxon>
        <taxon>Agaricomycetes</taxon>
        <taxon>Agaricomycetidae</taxon>
        <taxon>Agaricales</taxon>
        <taxon>Agaricineae</taxon>
        <taxon>Psathyrellaceae</taxon>
        <taxon>Coprinopsis</taxon>
    </lineage>
</organism>
<accession>A0A5C3KQQ0</accession>
<evidence type="ECO:0000313" key="4">
    <source>
        <dbReference type="Proteomes" id="UP000307440"/>
    </source>
</evidence>
<feature type="compositionally biased region" description="Low complexity" evidence="1">
    <location>
        <begin position="133"/>
        <end position="156"/>
    </location>
</feature>
<dbReference type="AlphaFoldDB" id="A0A5C3KQQ0"/>
<feature type="region of interest" description="Disordered" evidence="1">
    <location>
        <begin position="1"/>
        <end position="23"/>
    </location>
</feature>
<keyword evidence="2" id="KW-0812">Transmembrane</keyword>
<dbReference type="STRING" id="230819.A0A5C3KQQ0"/>
<evidence type="ECO:0000313" key="3">
    <source>
        <dbReference type="EMBL" id="TFK22889.1"/>
    </source>
</evidence>
<proteinExistence type="predicted"/>
<reference evidence="3 4" key="1">
    <citation type="journal article" date="2019" name="Nat. Ecol. Evol.">
        <title>Megaphylogeny resolves global patterns of mushroom evolution.</title>
        <authorList>
            <person name="Varga T."/>
            <person name="Krizsan K."/>
            <person name="Foldi C."/>
            <person name="Dima B."/>
            <person name="Sanchez-Garcia M."/>
            <person name="Sanchez-Ramirez S."/>
            <person name="Szollosi G.J."/>
            <person name="Szarkandi J.G."/>
            <person name="Papp V."/>
            <person name="Albert L."/>
            <person name="Andreopoulos W."/>
            <person name="Angelini C."/>
            <person name="Antonin V."/>
            <person name="Barry K.W."/>
            <person name="Bougher N.L."/>
            <person name="Buchanan P."/>
            <person name="Buyck B."/>
            <person name="Bense V."/>
            <person name="Catcheside P."/>
            <person name="Chovatia M."/>
            <person name="Cooper J."/>
            <person name="Damon W."/>
            <person name="Desjardin D."/>
            <person name="Finy P."/>
            <person name="Geml J."/>
            <person name="Haridas S."/>
            <person name="Hughes K."/>
            <person name="Justo A."/>
            <person name="Karasinski D."/>
            <person name="Kautmanova I."/>
            <person name="Kiss B."/>
            <person name="Kocsube S."/>
            <person name="Kotiranta H."/>
            <person name="LaButti K.M."/>
            <person name="Lechner B.E."/>
            <person name="Liimatainen K."/>
            <person name="Lipzen A."/>
            <person name="Lukacs Z."/>
            <person name="Mihaltcheva S."/>
            <person name="Morgado L.N."/>
            <person name="Niskanen T."/>
            <person name="Noordeloos M.E."/>
            <person name="Ohm R.A."/>
            <person name="Ortiz-Santana B."/>
            <person name="Ovrebo C."/>
            <person name="Racz N."/>
            <person name="Riley R."/>
            <person name="Savchenko A."/>
            <person name="Shiryaev A."/>
            <person name="Soop K."/>
            <person name="Spirin V."/>
            <person name="Szebenyi C."/>
            <person name="Tomsovsky M."/>
            <person name="Tulloss R.E."/>
            <person name="Uehling J."/>
            <person name="Grigoriev I.V."/>
            <person name="Vagvolgyi C."/>
            <person name="Papp T."/>
            <person name="Martin F.M."/>
            <person name="Miettinen O."/>
            <person name="Hibbett D.S."/>
            <person name="Nagy L.G."/>
        </authorList>
    </citation>
    <scope>NUCLEOTIDE SEQUENCE [LARGE SCALE GENOMIC DNA]</scope>
    <source>
        <strain evidence="3 4">CBS 121175</strain>
    </source>
</reference>
<feature type="transmembrane region" description="Helical" evidence="2">
    <location>
        <begin position="167"/>
        <end position="191"/>
    </location>
</feature>
<evidence type="ECO:0000256" key="1">
    <source>
        <dbReference type="SAM" id="MobiDB-lite"/>
    </source>
</evidence>
<feature type="transmembrane region" description="Helical" evidence="2">
    <location>
        <begin position="37"/>
        <end position="60"/>
    </location>
</feature>
<keyword evidence="2" id="KW-1133">Transmembrane helix</keyword>
<sequence length="195" mass="21113">MPQSYNRVAGRRGDDDDESTITKRPGGIREFLNDWGVLINTISQSVTLIAAFVFGVWAILSYRSAELSNTLSREANNQGQHSNMVALLSLCQDASGADQAALTEEHCSVIFERAIIANIVDQIFQPPPPIPSPTITDPWTTVEPSGSSTSKPSGTSRPTQSPPSLSFYLAVTVAVLLLALGGIFIVSYHCYKRTK</sequence>
<feature type="region of interest" description="Disordered" evidence="1">
    <location>
        <begin position="133"/>
        <end position="162"/>
    </location>
</feature>
<dbReference type="Proteomes" id="UP000307440">
    <property type="component" value="Unassembled WGS sequence"/>
</dbReference>
<name>A0A5C3KQQ0_COPMA</name>
<evidence type="ECO:0000256" key="2">
    <source>
        <dbReference type="SAM" id="Phobius"/>
    </source>
</evidence>
<keyword evidence="4" id="KW-1185">Reference proteome</keyword>
<keyword evidence="2" id="KW-0472">Membrane</keyword>
<gene>
    <name evidence="3" type="ORF">FA15DRAFT_671062</name>
</gene>
<dbReference type="EMBL" id="ML210230">
    <property type="protein sequence ID" value="TFK22889.1"/>
    <property type="molecule type" value="Genomic_DNA"/>
</dbReference>